<keyword evidence="1" id="KW-1133">Transmembrane helix</keyword>
<evidence type="ECO:0000313" key="3">
    <source>
        <dbReference type="Proteomes" id="UP000030764"/>
    </source>
</evidence>
<gene>
    <name evidence="2" type="ORF">M513_10455</name>
</gene>
<dbReference type="AlphaFoldDB" id="A0A085LUM5"/>
<accession>A0A085LUM5</accession>
<name>A0A085LUM5_9BILA</name>
<feature type="transmembrane region" description="Helical" evidence="1">
    <location>
        <begin position="85"/>
        <end position="103"/>
    </location>
</feature>
<sequence length="234" mass="26284">MTIASHCFTMSNCKGLPDQRTNERLDRGRSETVELQILPFMDLKNLLLRFLAAVFACRHVCSLTFAKPFKRFFDFLLTLLRAEMLLMPFNAAITLLLALFAALQQCSSAETTKEKSREGSTFECYTCLGRDYDNCIFGQTRCAGACWKMIDEKHELIAKGCTAEDKSDNEQESGVDTRVKLPWSPNGAETIQGAVYYCKGDWCNGADQSTQTKLIAFLMILFGFVGRLALADYP</sequence>
<feature type="transmembrane region" description="Helical" evidence="1">
    <location>
        <begin position="214"/>
        <end position="231"/>
    </location>
</feature>
<evidence type="ECO:0000256" key="1">
    <source>
        <dbReference type="SAM" id="Phobius"/>
    </source>
</evidence>
<organism evidence="2 3">
    <name type="scientific">Trichuris suis</name>
    <name type="common">pig whipworm</name>
    <dbReference type="NCBI Taxonomy" id="68888"/>
    <lineage>
        <taxon>Eukaryota</taxon>
        <taxon>Metazoa</taxon>
        <taxon>Ecdysozoa</taxon>
        <taxon>Nematoda</taxon>
        <taxon>Enoplea</taxon>
        <taxon>Dorylaimia</taxon>
        <taxon>Trichinellida</taxon>
        <taxon>Trichuridae</taxon>
        <taxon>Trichuris</taxon>
    </lineage>
</organism>
<reference evidence="2 3" key="1">
    <citation type="journal article" date="2014" name="Nat. Genet.">
        <title>Genome and transcriptome of the porcine whipworm Trichuris suis.</title>
        <authorList>
            <person name="Jex A.R."/>
            <person name="Nejsum P."/>
            <person name="Schwarz E.M."/>
            <person name="Hu L."/>
            <person name="Young N.D."/>
            <person name="Hall R.S."/>
            <person name="Korhonen P.K."/>
            <person name="Liao S."/>
            <person name="Thamsborg S."/>
            <person name="Xia J."/>
            <person name="Xu P."/>
            <person name="Wang S."/>
            <person name="Scheerlinck J.P."/>
            <person name="Hofmann A."/>
            <person name="Sternberg P.W."/>
            <person name="Wang J."/>
            <person name="Gasser R.B."/>
        </authorList>
    </citation>
    <scope>NUCLEOTIDE SEQUENCE [LARGE SCALE GENOMIC DNA]</scope>
    <source>
        <strain evidence="2">DCEP-RM93M</strain>
    </source>
</reference>
<keyword evidence="3" id="KW-1185">Reference proteome</keyword>
<dbReference type="Proteomes" id="UP000030764">
    <property type="component" value="Unassembled WGS sequence"/>
</dbReference>
<feature type="transmembrane region" description="Helical" evidence="1">
    <location>
        <begin position="46"/>
        <end position="65"/>
    </location>
</feature>
<protein>
    <submittedName>
        <fullName evidence="2">Uncharacterized protein</fullName>
    </submittedName>
</protein>
<dbReference type="EMBL" id="KL363287">
    <property type="protein sequence ID" value="KFD48671.1"/>
    <property type="molecule type" value="Genomic_DNA"/>
</dbReference>
<evidence type="ECO:0000313" key="2">
    <source>
        <dbReference type="EMBL" id="KFD48671.1"/>
    </source>
</evidence>
<proteinExistence type="predicted"/>
<keyword evidence="1" id="KW-0472">Membrane</keyword>
<keyword evidence="1" id="KW-0812">Transmembrane</keyword>